<sequence>MTDMRTSRGMQLLETLEKTVAEFAKREEELNKDLRARQQAVERRLHEASGHTESHLAAQVAETEAALKAQEERIEARYASRRARVERTQKNRVRNLPRRARETRDRWMSELQMQRFRLERQLASDLNALEQGMGNPTQHVPAYSERQDQMRRQAGTLFGGYGGFLRRLRRKSPRAGEPVPQDPGVLHQMLVDAGGHLDVAEQELPAFKALALPKFFAMVPLWMIFIVALLIGAAIIYVPGASQTSVTIAGIAAAAIFLVFWVLHFMGGSQGGESAKRIAGSLVEARRLLDLVAAGSDKLREDMRQRYQGAIDEANANIQEQSQHADSVQKEFERTEKARIDAQYPRVMARIDAAHSSKVAAITSQGPSQVQGFHAQAESQRQEARERHATESSAYSSHEKTSWETLQSDWKERVTHLHEEIVQMNETGDAEFPAWSQITADTWQPPRDFTSFSRFGRLDVDLAQRVSVPKDPRLALPAGTTYSLPISLSMPDEASVLFEGGISGEPAVVGTLNNIILRLLAKTPPGKVAFTIIDPVGLGQNFAGLMHLADYEEGIINRRIWTQRDQIEERLAELGEHIEKVIQMYLRNEYATITEYNEQAGSVAEKYHFLIVADFPANFSEVAARRLQSIATSGPRCGVYTLIHWDQRQPLPDGFSPDELQQSSIRLIKQKDRFILGYPQAKTGTTLTLDAPPLPEDAAALAHRIGKASIDSNRVEVPFEQIAPAPGELWTGDTTNELRIAIGRTGATKLQYLAIGKGTRQHALFAGKTGSGKSTLFHIIITNLALTCSPDQVEFYLIDFKKGVEFKCYAENKLPHARVVAIESDREFGLSVLQRVDDELKRRGDIFRKLGVQDVAGYKRAGGAEPMPRSLLIIDEFQEFFVDDDTIAQTASLLFDRIVRQGRAFGIHVLLGSQTLGGSYSLARATLGQMVIRVALQCNEADAYLIMDENNAAPRLLSRPGEGIYNDAAGAIEGNSPFQVCWLSDEERDKWLAKVHEMAVAKNDEHPAPVVFEGNAPADIRENERLRHYLLKPPATAPVAARCWLGAPNSIKGPTEAVFHRQSGNHLLVVGQRDEAAVVMLGMSMLSLAAQHPPGTLKIVLFHSANPGSQDAEFFERVAGMVPHEVTVARGQDISGAMEILSEELKTRTVSPEHGADAPRTFLIVHGLHKFKKLRQEDDFSFSMDDSSGSNPASQFNTLITEGSGAGIHVITTVDTYNNLNRSMSRKALGEFEMRVVFQMSANDSASLIDSPKAGNLGLHRALYYNEQEGTLETFRPYAAPDATWLQQASEHLVSRSELSTLLPSP</sequence>
<dbReference type="OrthoDB" id="9807790at2"/>
<organism evidence="8 9">
    <name type="scientific">Roseimicrobium gellanilyticum</name>
    <dbReference type="NCBI Taxonomy" id="748857"/>
    <lineage>
        <taxon>Bacteria</taxon>
        <taxon>Pseudomonadati</taxon>
        <taxon>Verrucomicrobiota</taxon>
        <taxon>Verrucomicrobiia</taxon>
        <taxon>Verrucomicrobiales</taxon>
        <taxon>Verrucomicrobiaceae</taxon>
        <taxon>Roseimicrobium</taxon>
    </lineage>
</organism>
<name>A0A366HBL7_9BACT</name>
<dbReference type="InterPro" id="IPR050206">
    <property type="entry name" value="FtsK/SpoIIIE/SftA"/>
</dbReference>
<evidence type="ECO:0000256" key="6">
    <source>
        <dbReference type="SAM" id="Phobius"/>
    </source>
</evidence>
<dbReference type="GO" id="GO:0005524">
    <property type="term" value="F:ATP binding"/>
    <property type="evidence" value="ECO:0007669"/>
    <property type="project" value="UniProtKB-UniRule"/>
</dbReference>
<evidence type="ECO:0000256" key="3">
    <source>
        <dbReference type="PROSITE-ProRule" id="PRU00289"/>
    </source>
</evidence>
<feature type="transmembrane region" description="Helical" evidence="6">
    <location>
        <begin position="215"/>
        <end position="238"/>
    </location>
</feature>
<keyword evidence="6" id="KW-1133">Transmembrane helix</keyword>
<feature type="domain" description="FtsK" evidence="7">
    <location>
        <begin position="747"/>
        <end position="945"/>
    </location>
</feature>
<dbReference type="PANTHER" id="PTHR22683">
    <property type="entry name" value="SPORULATION PROTEIN RELATED"/>
    <property type="match status" value="1"/>
</dbReference>
<dbReference type="PANTHER" id="PTHR22683:SF41">
    <property type="entry name" value="DNA TRANSLOCASE FTSK"/>
    <property type="match status" value="1"/>
</dbReference>
<evidence type="ECO:0000256" key="4">
    <source>
        <dbReference type="SAM" id="Coils"/>
    </source>
</evidence>
<feature type="compositionally biased region" description="Polar residues" evidence="5">
    <location>
        <begin position="362"/>
        <end position="371"/>
    </location>
</feature>
<proteinExistence type="predicted"/>
<feature type="coiled-coil region" evidence="4">
    <location>
        <begin position="13"/>
        <end position="44"/>
    </location>
</feature>
<evidence type="ECO:0000259" key="7">
    <source>
        <dbReference type="PROSITE" id="PS50901"/>
    </source>
</evidence>
<keyword evidence="1 3" id="KW-0547">Nucleotide-binding</keyword>
<dbReference type="GO" id="GO:0003677">
    <property type="term" value="F:DNA binding"/>
    <property type="evidence" value="ECO:0007669"/>
    <property type="project" value="InterPro"/>
</dbReference>
<dbReference type="Pfam" id="PF01580">
    <property type="entry name" value="FtsK_SpoIIIE"/>
    <property type="match status" value="1"/>
</dbReference>
<protein>
    <submittedName>
        <fullName evidence="8">FtsK/SpoIIIE family protein</fullName>
    </submittedName>
</protein>
<feature type="region of interest" description="Disordered" evidence="5">
    <location>
        <begin position="359"/>
        <end position="402"/>
    </location>
</feature>
<dbReference type="Proteomes" id="UP000253426">
    <property type="component" value="Unassembled WGS sequence"/>
</dbReference>
<reference evidence="8 9" key="1">
    <citation type="submission" date="2018-06" db="EMBL/GenBank/DDBJ databases">
        <title>Genomic Encyclopedia of Type Strains, Phase IV (KMG-IV): sequencing the most valuable type-strain genomes for metagenomic binning, comparative biology and taxonomic classification.</title>
        <authorList>
            <person name="Goeker M."/>
        </authorList>
    </citation>
    <scope>NUCLEOTIDE SEQUENCE [LARGE SCALE GENOMIC DNA]</scope>
    <source>
        <strain evidence="8 9">DSM 25532</strain>
    </source>
</reference>
<feature type="binding site" evidence="3">
    <location>
        <begin position="767"/>
        <end position="774"/>
    </location>
    <ligand>
        <name>ATP</name>
        <dbReference type="ChEBI" id="CHEBI:30616"/>
    </ligand>
</feature>
<keyword evidence="6" id="KW-0472">Membrane</keyword>
<dbReference type="SUPFAM" id="SSF52540">
    <property type="entry name" value="P-loop containing nucleoside triphosphate hydrolases"/>
    <property type="match status" value="1"/>
</dbReference>
<evidence type="ECO:0000256" key="2">
    <source>
        <dbReference type="ARBA" id="ARBA00022840"/>
    </source>
</evidence>
<feature type="transmembrane region" description="Helical" evidence="6">
    <location>
        <begin position="244"/>
        <end position="267"/>
    </location>
</feature>
<dbReference type="InterPro" id="IPR027417">
    <property type="entry name" value="P-loop_NTPase"/>
</dbReference>
<dbReference type="InterPro" id="IPR002543">
    <property type="entry name" value="FtsK_dom"/>
</dbReference>
<evidence type="ECO:0000256" key="5">
    <source>
        <dbReference type="SAM" id="MobiDB-lite"/>
    </source>
</evidence>
<evidence type="ECO:0000313" key="8">
    <source>
        <dbReference type="EMBL" id="RBP38565.1"/>
    </source>
</evidence>
<keyword evidence="2 3" id="KW-0067">ATP-binding</keyword>
<accession>A0A366HBL7</accession>
<dbReference type="Gene3D" id="3.40.50.300">
    <property type="entry name" value="P-loop containing nucleotide triphosphate hydrolases"/>
    <property type="match status" value="3"/>
</dbReference>
<evidence type="ECO:0000256" key="1">
    <source>
        <dbReference type="ARBA" id="ARBA00022741"/>
    </source>
</evidence>
<feature type="compositionally biased region" description="Basic and acidic residues" evidence="5">
    <location>
        <begin position="380"/>
        <end position="390"/>
    </location>
</feature>
<feature type="coiled-coil region" evidence="4">
    <location>
        <begin position="304"/>
        <end position="338"/>
    </location>
</feature>
<keyword evidence="9" id="KW-1185">Reference proteome</keyword>
<evidence type="ECO:0000313" key="9">
    <source>
        <dbReference type="Proteomes" id="UP000253426"/>
    </source>
</evidence>
<keyword evidence="4" id="KW-0175">Coiled coil</keyword>
<gene>
    <name evidence="8" type="ORF">DES53_11183</name>
</gene>
<keyword evidence="6" id="KW-0812">Transmembrane</keyword>
<comment type="caution">
    <text evidence="8">The sequence shown here is derived from an EMBL/GenBank/DDBJ whole genome shotgun (WGS) entry which is preliminary data.</text>
</comment>
<dbReference type="EMBL" id="QNRR01000011">
    <property type="protein sequence ID" value="RBP38565.1"/>
    <property type="molecule type" value="Genomic_DNA"/>
</dbReference>
<dbReference type="PROSITE" id="PS50901">
    <property type="entry name" value="FTSK"/>
    <property type="match status" value="1"/>
</dbReference>